<evidence type="ECO:0000256" key="2">
    <source>
        <dbReference type="ARBA" id="ARBA00004651"/>
    </source>
</evidence>
<evidence type="ECO:0000313" key="14">
    <source>
        <dbReference type="Proteomes" id="UP000178043"/>
    </source>
</evidence>
<dbReference type="InterPro" id="IPR007895">
    <property type="entry name" value="MASE1"/>
</dbReference>
<keyword evidence="4" id="KW-1003">Cell membrane</keyword>
<name>A0A1F8HWV5_9BACT</name>
<protein>
    <recommendedName>
        <fullName evidence="3">histidine kinase</fullName>
        <ecNumber evidence="3">2.7.13.3</ecNumber>
    </recommendedName>
</protein>
<feature type="non-terminal residue" evidence="13">
    <location>
        <position position="553"/>
    </location>
</feature>
<accession>A0A1F8HWV5</accession>
<feature type="transmembrane region" description="Helical" evidence="11">
    <location>
        <begin position="12"/>
        <end position="37"/>
    </location>
</feature>
<dbReference type="Gene3D" id="3.30.565.10">
    <property type="entry name" value="Histidine kinase-like ATPase, C-terminal domain"/>
    <property type="match status" value="1"/>
</dbReference>
<feature type="transmembrane region" description="Helical" evidence="11">
    <location>
        <begin position="124"/>
        <end position="144"/>
    </location>
</feature>
<keyword evidence="9 11" id="KW-1133">Transmembrane helix</keyword>
<evidence type="ECO:0000256" key="6">
    <source>
        <dbReference type="ARBA" id="ARBA00022679"/>
    </source>
</evidence>
<evidence type="ECO:0000256" key="8">
    <source>
        <dbReference type="ARBA" id="ARBA00022777"/>
    </source>
</evidence>
<dbReference type="SMART" id="SM00387">
    <property type="entry name" value="HATPase_c"/>
    <property type="match status" value="1"/>
</dbReference>
<dbReference type="SUPFAM" id="SSF47384">
    <property type="entry name" value="Homodimeric domain of signal transducing histidine kinase"/>
    <property type="match status" value="1"/>
</dbReference>
<organism evidence="13 14">
    <name type="scientific">Candidatus Yanofskybacteria bacterium RIFOXYD1_FULL_42_10</name>
    <dbReference type="NCBI Taxonomy" id="1802718"/>
    <lineage>
        <taxon>Bacteria</taxon>
        <taxon>Candidatus Yanofskyibacteriota</taxon>
    </lineage>
</organism>
<keyword evidence="6" id="KW-0808">Transferase</keyword>
<evidence type="ECO:0000256" key="3">
    <source>
        <dbReference type="ARBA" id="ARBA00012438"/>
    </source>
</evidence>
<dbReference type="CDD" id="cd00082">
    <property type="entry name" value="HisKA"/>
    <property type="match status" value="1"/>
</dbReference>
<dbReference type="SMART" id="SM00388">
    <property type="entry name" value="HisKA"/>
    <property type="match status" value="1"/>
</dbReference>
<reference evidence="13 14" key="1">
    <citation type="journal article" date="2016" name="Nat. Commun.">
        <title>Thousands of microbial genomes shed light on interconnected biogeochemical processes in an aquifer system.</title>
        <authorList>
            <person name="Anantharaman K."/>
            <person name="Brown C.T."/>
            <person name="Hug L.A."/>
            <person name="Sharon I."/>
            <person name="Castelle C.J."/>
            <person name="Probst A.J."/>
            <person name="Thomas B.C."/>
            <person name="Singh A."/>
            <person name="Wilkins M.J."/>
            <person name="Karaoz U."/>
            <person name="Brodie E.L."/>
            <person name="Williams K.H."/>
            <person name="Hubbard S.S."/>
            <person name="Banfield J.F."/>
        </authorList>
    </citation>
    <scope>NUCLEOTIDE SEQUENCE [LARGE SCALE GENOMIC DNA]</scope>
</reference>
<evidence type="ECO:0000256" key="7">
    <source>
        <dbReference type="ARBA" id="ARBA00022692"/>
    </source>
</evidence>
<comment type="caution">
    <text evidence="13">The sequence shown here is derived from an EMBL/GenBank/DDBJ whole genome shotgun (WGS) entry which is preliminary data.</text>
</comment>
<dbReference type="EC" id="2.7.13.3" evidence="3"/>
<gene>
    <name evidence="13" type="ORF">A2606_00860</name>
</gene>
<dbReference type="Pfam" id="PF02518">
    <property type="entry name" value="HATPase_c"/>
    <property type="match status" value="1"/>
</dbReference>
<dbReference type="AlphaFoldDB" id="A0A1F8HWV5"/>
<evidence type="ECO:0000256" key="9">
    <source>
        <dbReference type="ARBA" id="ARBA00022989"/>
    </source>
</evidence>
<dbReference type="InterPro" id="IPR003661">
    <property type="entry name" value="HisK_dim/P_dom"/>
</dbReference>
<dbReference type="CDD" id="cd00075">
    <property type="entry name" value="HATPase"/>
    <property type="match status" value="1"/>
</dbReference>
<evidence type="ECO:0000256" key="10">
    <source>
        <dbReference type="ARBA" id="ARBA00023136"/>
    </source>
</evidence>
<keyword evidence="7 11" id="KW-0812">Transmembrane</keyword>
<keyword evidence="5" id="KW-0597">Phosphoprotein</keyword>
<dbReference type="PANTHER" id="PTHR43547:SF2">
    <property type="entry name" value="HYBRID SIGNAL TRANSDUCTION HISTIDINE KINASE C"/>
    <property type="match status" value="1"/>
</dbReference>
<feature type="transmembrane region" description="Helical" evidence="11">
    <location>
        <begin position="245"/>
        <end position="265"/>
    </location>
</feature>
<dbReference type="PANTHER" id="PTHR43547">
    <property type="entry name" value="TWO-COMPONENT HISTIDINE KINASE"/>
    <property type="match status" value="1"/>
</dbReference>
<dbReference type="InterPro" id="IPR003594">
    <property type="entry name" value="HATPase_dom"/>
</dbReference>
<dbReference type="Gene3D" id="1.10.287.130">
    <property type="match status" value="1"/>
</dbReference>
<dbReference type="GO" id="GO:0000155">
    <property type="term" value="F:phosphorelay sensor kinase activity"/>
    <property type="evidence" value="ECO:0007669"/>
    <property type="project" value="InterPro"/>
</dbReference>
<dbReference type="SUPFAM" id="SSF55874">
    <property type="entry name" value="ATPase domain of HSP90 chaperone/DNA topoisomerase II/histidine kinase"/>
    <property type="match status" value="1"/>
</dbReference>
<dbReference type="PROSITE" id="PS50109">
    <property type="entry name" value="HIS_KIN"/>
    <property type="match status" value="1"/>
</dbReference>
<dbReference type="Proteomes" id="UP000178043">
    <property type="component" value="Unassembled WGS sequence"/>
</dbReference>
<dbReference type="InterPro" id="IPR005467">
    <property type="entry name" value="His_kinase_dom"/>
</dbReference>
<evidence type="ECO:0000256" key="11">
    <source>
        <dbReference type="SAM" id="Phobius"/>
    </source>
</evidence>
<evidence type="ECO:0000259" key="12">
    <source>
        <dbReference type="PROSITE" id="PS50109"/>
    </source>
</evidence>
<dbReference type="InterPro" id="IPR036097">
    <property type="entry name" value="HisK_dim/P_sf"/>
</dbReference>
<dbReference type="FunFam" id="3.30.565.10:FF:000006">
    <property type="entry name" value="Sensor histidine kinase WalK"/>
    <property type="match status" value="1"/>
</dbReference>
<feature type="transmembrane region" description="Helical" evidence="11">
    <location>
        <begin position="49"/>
        <end position="76"/>
    </location>
</feature>
<evidence type="ECO:0000256" key="1">
    <source>
        <dbReference type="ARBA" id="ARBA00000085"/>
    </source>
</evidence>
<feature type="transmembrane region" description="Helical" evidence="11">
    <location>
        <begin position="271"/>
        <end position="293"/>
    </location>
</feature>
<feature type="transmembrane region" description="Helical" evidence="11">
    <location>
        <begin position="156"/>
        <end position="179"/>
    </location>
</feature>
<dbReference type="PRINTS" id="PR00344">
    <property type="entry name" value="BCTRLSENSOR"/>
</dbReference>
<feature type="transmembrane region" description="Helical" evidence="11">
    <location>
        <begin position="82"/>
        <end position="103"/>
    </location>
</feature>
<proteinExistence type="predicted"/>
<evidence type="ECO:0000256" key="5">
    <source>
        <dbReference type="ARBA" id="ARBA00022553"/>
    </source>
</evidence>
<feature type="domain" description="Histidine kinase" evidence="12">
    <location>
        <begin position="330"/>
        <end position="548"/>
    </location>
</feature>
<keyword evidence="8" id="KW-0418">Kinase</keyword>
<evidence type="ECO:0000256" key="4">
    <source>
        <dbReference type="ARBA" id="ARBA00022475"/>
    </source>
</evidence>
<comment type="catalytic activity">
    <reaction evidence="1">
        <text>ATP + protein L-histidine = ADP + protein N-phospho-L-histidine.</text>
        <dbReference type="EC" id="2.7.13.3"/>
    </reaction>
</comment>
<dbReference type="EMBL" id="MGLG01000005">
    <property type="protein sequence ID" value="OGN41619.1"/>
    <property type="molecule type" value="Genomic_DNA"/>
</dbReference>
<dbReference type="GO" id="GO:0005886">
    <property type="term" value="C:plasma membrane"/>
    <property type="evidence" value="ECO:0007669"/>
    <property type="project" value="UniProtKB-SubCell"/>
</dbReference>
<comment type="subcellular location">
    <subcellularLocation>
        <location evidence="2">Cell membrane</location>
        <topology evidence="2">Multi-pass membrane protein</topology>
    </subcellularLocation>
</comment>
<dbReference type="InterPro" id="IPR004358">
    <property type="entry name" value="Sig_transdc_His_kin-like_C"/>
</dbReference>
<dbReference type="InterPro" id="IPR036890">
    <property type="entry name" value="HATPase_C_sf"/>
</dbReference>
<evidence type="ECO:0000313" key="13">
    <source>
        <dbReference type="EMBL" id="OGN41619.1"/>
    </source>
</evidence>
<feature type="transmembrane region" description="Helical" evidence="11">
    <location>
        <begin position="220"/>
        <end position="238"/>
    </location>
</feature>
<dbReference type="Pfam" id="PF05231">
    <property type="entry name" value="MASE1"/>
    <property type="match status" value="1"/>
</dbReference>
<sequence>MIKKYAIKLDFWYILKVGVLILIYFLTAKLGLSFYALHGFATTLWPLSGIALAFLIIYGYSLWPGITIAAFAINLMTGSSPFVALGIAIGNTLEALLATYLLCKYVNLYRCFERLPDTLRFIGIVTIVGATTSATIGVTSIWLGDVIDLYQAPATWFAWWIGNSVSALIMTPFLLTCLIPTRPWNKDSLGWLEIIAGYSFLIISNLIIFWYPIVQLKTSLVLYLILFPLIWSGIRFGSRGMTSSILITSIIAVWSTIYGRGPFIINPINDGFLYMQIFLGTISVIFLIFLSIVKERRLFMLKLKEHVDELEHALQKISAADEAKNDFLAILAHELRNPLAPVVSSLELMKIRIEEKVDVINLIKIIETHVYTISHLLDDLLDISKISRKKLKLEKETFLLKDVIEKSLETVNPAIKFKEHSVTVSLPEKNLYLEGDPIRIEQIIVNMLINAVKYTDPRGQINLTCTTEDDIVIISIKDNGIGIAPDILTQVFEPFFQAKTDTAGAGSGLGVGLSLSKKLAELHNGSIIAKSEGVGKGSEFIMRLPIPKNIQLG</sequence>
<keyword evidence="10 11" id="KW-0472">Membrane</keyword>
<feature type="transmembrane region" description="Helical" evidence="11">
    <location>
        <begin position="191"/>
        <end position="214"/>
    </location>
</feature>
<dbReference type="Pfam" id="PF00512">
    <property type="entry name" value="HisKA"/>
    <property type="match status" value="1"/>
</dbReference>